<gene>
    <name evidence="12" type="ORF">LENED_010512</name>
</gene>
<evidence type="ECO:0000256" key="6">
    <source>
        <dbReference type="ARBA" id="ARBA00023034"/>
    </source>
</evidence>
<dbReference type="GO" id="GO:0000139">
    <property type="term" value="C:Golgi membrane"/>
    <property type="evidence" value="ECO:0007669"/>
    <property type="project" value="UniProtKB-SubCell"/>
</dbReference>
<comment type="subcellular location">
    <subcellularLocation>
        <location evidence="1">Golgi apparatus membrane</location>
        <topology evidence="1">Peripheral membrane protein</topology>
    </subcellularLocation>
</comment>
<dbReference type="GO" id="GO:0006891">
    <property type="term" value="P:intra-Golgi vesicle-mediated transport"/>
    <property type="evidence" value="ECO:0007669"/>
    <property type="project" value="TreeGrafter"/>
</dbReference>
<feature type="compositionally biased region" description="Basic and acidic residues" evidence="9">
    <location>
        <begin position="94"/>
        <end position="106"/>
    </location>
</feature>
<keyword evidence="7" id="KW-0472">Membrane</keyword>
<evidence type="ECO:0000256" key="9">
    <source>
        <dbReference type="SAM" id="MobiDB-lite"/>
    </source>
</evidence>
<feature type="compositionally biased region" description="Low complexity" evidence="9">
    <location>
        <begin position="899"/>
        <end position="909"/>
    </location>
</feature>
<reference evidence="12 13" key="1">
    <citation type="submission" date="2016-08" db="EMBL/GenBank/DDBJ databases">
        <authorList>
            <consortium name="Lentinula edodes genome sequencing consortium"/>
            <person name="Sakamoto Y."/>
            <person name="Nakade K."/>
            <person name="Sato S."/>
            <person name="Yoshida Y."/>
            <person name="Miyazaki K."/>
            <person name="Natsume S."/>
            <person name="Konno N."/>
        </authorList>
    </citation>
    <scope>NUCLEOTIDE SEQUENCE [LARGE SCALE GENOMIC DNA]</scope>
    <source>
        <strain evidence="12 13">NBRC 111202</strain>
    </source>
</reference>
<feature type="compositionally biased region" description="Polar residues" evidence="9">
    <location>
        <begin position="15"/>
        <end position="38"/>
    </location>
</feature>
<feature type="region of interest" description="Disordered" evidence="9">
    <location>
        <begin position="1"/>
        <end position="55"/>
    </location>
</feature>
<accession>A0A1Q3EML2</accession>
<dbReference type="GO" id="GO:0006886">
    <property type="term" value="P:intracellular protein transport"/>
    <property type="evidence" value="ECO:0007669"/>
    <property type="project" value="InterPro"/>
</dbReference>
<evidence type="ECO:0000256" key="8">
    <source>
        <dbReference type="ARBA" id="ARBA00031339"/>
    </source>
</evidence>
<dbReference type="InterPro" id="IPR007265">
    <property type="entry name" value="COG_su3"/>
</dbReference>
<comment type="similarity">
    <text evidence="2">Belongs to the COG3 family.</text>
</comment>
<dbReference type="InterPro" id="IPR048685">
    <property type="entry name" value="COG3_C"/>
</dbReference>
<dbReference type="GO" id="GO:0007030">
    <property type="term" value="P:Golgi organization"/>
    <property type="evidence" value="ECO:0007669"/>
    <property type="project" value="TreeGrafter"/>
</dbReference>
<evidence type="ECO:0000313" key="12">
    <source>
        <dbReference type="EMBL" id="GAW08453.1"/>
    </source>
</evidence>
<feature type="domain" description="Conserved oligomeric Golgi complex subunit 3 C-terminal" evidence="11">
    <location>
        <begin position="355"/>
        <end position="756"/>
    </location>
</feature>
<evidence type="ECO:0000259" key="11">
    <source>
        <dbReference type="Pfam" id="PF20671"/>
    </source>
</evidence>
<evidence type="ECO:0000256" key="3">
    <source>
        <dbReference type="ARBA" id="ARBA00020976"/>
    </source>
</evidence>
<dbReference type="AlphaFoldDB" id="A0A1Q3EML2"/>
<feature type="region of interest" description="Disordered" evidence="9">
    <location>
        <begin position="94"/>
        <end position="147"/>
    </location>
</feature>
<organism evidence="12 13">
    <name type="scientific">Lentinula edodes</name>
    <name type="common">Shiitake mushroom</name>
    <name type="synonym">Lentinus edodes</name>
    <dbReference type="NCBI Taxonomy" id="5353"/>
    <lineage>
        <taxon>Eukaryota</taxon>
        <taxon>Fungi</taxon>
        <taxon>Dikarya</taxon>
        <taxon>Basidiomycota</taxon>
        <taxon>Agaricomycotina</taxon>
        <taxon>Agaricomycetes</taxon>
        <taxon>Agaricomycetidae</taxon>
        <taxon>Agaricales</taxon>
        <taxon>Marasmiineae</taxon>
        <taxon>Omphalotaceae</taxon>
        <taxon>Lentinula</taxon>
    </lineage>
</organism>
<dbReference type="STRING" id="5353.A0A1Q3EML2"/>
<comment type="caution">
    <text evidence="12">The sequence shown here is derived from an EMBL/GenBank/DDBJ whole genome shotgun (WGS) entry which is preliminary data.</text>
</comment>
<reference evidence="12 13" key="2">
    <citation type="submission" date="2017-02" db="EMBL/GenBank/DDBJ databases">
        <title>A genome survey and senescence transcriptome analysis in Lentinula edodes.</title>
        <authorList>
            <person name="Sakamoto Y."/>
            <person name="Nakade K."/>
            <person name="Sato S."/>
            <person name="Yoshida Y."/>
            <person name="Miyazaki K."/>
            <person name="Natsume S."/>
            <person name="Konno N."/>
        </authorList>
    </citation>
    <scope>NUCLEOTIDE SEQUENCE [LARGE SCALE GENOMIC DNA]</scope>
    <source>
        <strain evidence="12 13">NBRC 111202</strain>
    </source>
</reference>
<keyword evidence="13" id="KW-1185">Reference proteome</keyword>
<name>A0A1Q3EML2_LENED</name>
<evidence type="ECO:0000256" key="4">
    <source>
        <dbReference type="ARBA" id="ARBA00022448"/>
    </source>
</evidence>
<keyword evidence="4" id="KW-0813">Transport</keyword>
<evidence type="ECO:0000256" key="7">
    <source>
        <dbReference type="ARBA" id="ARBA00023136"/>
    </source>
</evidence>
<proteinExistence type="inferred from homology"/>
<protein>
    <recommendedName>
        <fullName evidence="3">Conserved oligomeric Golgi complex subunit 3</fullName>
    </recommendedName>
    <alternativeName>
        <fullName evidence="8">Component of oligomeric Golgi complex 3</fullName>
    </alternativeName>
</protein>
<dbReference type="EMBL" id="BDGU01000641">
    <property type="protein sequence ID" value="GAW08453.1"/>
    <property type="molecule type" value="Genomic_DNA"/>
</dbReference>
<feature type="region of interest" description="Disordered" evidence="9">
    <location>
        <begin position="899"/>
        <end position="923"/>
    </location>
</feature>
<dbReference type="PANTHER" id="PTHR13302">
    <property type="entry name" value="CONSERVED OLIGOMERIC GOLGI COMPLEX COMPONENT 3"/>
    <property type="match status" value="1"/>
</dbReference>
<dbReference type="Proteomes" id="UP000188533">
    <property type="component" value="Unassembled WGS sequence"/>
</dbReference>
<evidence type="ECO:0000256" key="1">
    <source>
        <dbReference type="ARBA" id="ARBA00004395"/>
    </source>
</evidence>
<feature type="domain" description="Conserved oligomeric Golgi complex subunit 3 N-terminal" evidence="10">
    <location>
        <begin position="180"/>
        <end position="332"/>
    </location>
</feature>
<keyword evidence="6" id="KW-0333">Golgi apparatus</keyword>
<dbReference type="GO" id="GO:0005801">
    <property type="term" value="C:cis-Golgi network"/>
    <property type="evidence" value="ECO:0007669"/>
    <property type="project" value="InterPro"/>
</dbReference>
<evidence type="ECO:0000256" key="2">
    <source>
        <dbReference type="ARBA" id="ARBA00009936"/>
    </source>
</evidence>
<evidence type="ECO:0000313" key="13">
    <source>
        <dbReference type="Proteomes" id="UP000188533"/>
    </source>
</evidence>
<dbReference type="PANTHER" id="PTHR13302:SF8">
    <property type="entry name" value="CONSERVED OLIGOMERIC GOLGI COMPLEX SUBUNIT 3"/>
    <property type="match status" value="1"/>
</dbReference>
<evidence type="ECO:0000256" key="5">
    <source>
        <dbReference type="ARBA" id="ARBA00022927"/>
    </source>
</evidence>
<dbReference type="InterPro" id="IPR048320">
    <property type="entry name" value="COG3_N"/>
</dbReference>
<sequence length="1062" mass="116905">MSRRGTTPNPLPLGSFSSHFAQLTSQSQPVQKQPQARPNTLAPRASPLARSPSGLNSANVLSVEEWETKAPLNDLQIRSVAAVKKASEIKRVPDKFDTASNEKDSPSRPSTPLAKRLLPSAITPGTPGSSSRPGTPSRFGPASHKLHPKYPLHTPQQFYDWHALISRSVTHAQESHFRAHLDSVSSHIETCDFLISQIDQVEDEITSMHFQWQGVEDGGRSLKESSEGLLIERDSLLKLESELGERLDYFKELEYATRMLNASVLEGSAGKGGRPLVMEFEFLDMVERVVVCIQWLEAHRHYREAEIYLLRFHQCLTRAMTLIKMYFVGSLRAVQADVARRFGDKATSSSTQTTHHLLYTRFRALISPPSSTTPTHVPSSLRPLLLELEYRARSYPAELGALLGECHSAYLTARKALVGPVVRAEVEGLVKAVDLASSAGGTSDVVELTRVGCSYVKQLCTDEFDLFKEFFTTGEEILYNYLETLCDYLYDDLRPRILHEPRLTALCEVCTVLQALMILDVRVDDDGESENDSADVEEKLGLDLNLDPTLRTPDPNSSALGHLKPRLHIAQLLQMILQDAQTRLFFKAQAIVQSDIRHYVAKDDDLAYPARLLNAVGLSDSLLRDRANEKESFSQMWSTQLGSDKDHGASLDNQQTWFPTLRKTILVLEQLHEFVNPAIFEDIAEEAIVLCQSSLVAASENIVNSASSSSNRLAPLSETANTASLTSEPIARSTLLDGYLFLVRHLLILREVPVRFGLITESTDNSANTNAARTTDWGALSGPGPQKVGVGTSNSVTDTLASIFGGGSAASLLATLGVLPSDFGDAVAGRPDSKRTIDNAKRSINQSLRLACENTIATCTNEVCEPLRMWVERVGAFSATSVSSKGDFHTSPSATMNISVSSSNQSVGSKDVKGMPDWASPASASEVDHNFKMACEEKLLLAVRKIRLYLGGVETGEEENKNLNNINGNIHDGEKRPVSSPNTSARALSNVIVQHVQERIGEEYAWFRDVMWGMSTDAGTSDKTGVSALYTEEQVKELQELRERILDQRTLKAMLKGITEGQ</sequence>
<feature type="compositionally biased region" description="Low complexity" evidence="9">
    <location>
        <begin position="123"/>
        <end position="138"/>
    </location>
</feature>
<evidence type="ECO:0000259" key="10">
    <source>
        <dbReference type="Pfam" id="PF04136"/>
    </source>
</evidence>
<dbReference type="GO" id="GO:0017119">
    <property type="term" value="C:Golgi transport complex"/>
    <property type="evidence" value="ECO:0007669"/>
    <property type="project" value="TreeGrafter"/>
</dbReference>
<dbReference type="Pfam" id="PF20671">
    <property type="entry name" value="COG3_C"/>
    <property type="match status" value="1"/>
</dbReference>
<dbReference type="Pfam" id="PF04136">
    <property type="entry name" value="COG3_N"/>
    <property type="match status" value="1"/>
</dbReference>
<keyword evidence="5" id="KW-0653">Protein transport</keyword>